<evidence type="ECO:0000256" key="2">
    <source>
        <dbReference type="ARBA" id="ARBA00004236"/>
    </source>
</evidence>
<evidence type="ECO:0000256" key="8">
    <source>
        <dbReference type="ARBA" id="ARBA00039401"/>
    </source>
</evidence>
<comment type="catalytic activity">
    <reaction evidence="1">
        <text>ATP + protein L-histidine = ADP + protein N-phospho-L-histidine.</text>
        <dbReference type="EC" id="2.7.13.3"/>
    </reaction>
</comment>
<evidence type="ECO:0000256" key="1">
    <source>
        <dbReference type="ARBA" id="ARBA00000085"/>
    </source>
</evidence>
<protein>
    <recommendedName>
        <fullName evidence="8">Sensor-like histidine kinase SenX3</fullName>
        <ecNumber evidence="3">2.7.13.3</ecNumber>
    </recommendedName>
</protein>
<dbReference type="InterPro" id="IPR005467">
    <property type="entry name" value="His_kinase_dom"/>
</dbReference>
<dbReference type="SUPFAM" id="SSF55874">
    <property type="entry name" value="ATPase domain of HSP90 chaperone/DNA topoisomerase II/histidine kinase"/>
    <property type="match status" value="1"/>
</dbReference>
<dbReference type="Gene3D" id="1.10.287.130">
    <property type="match status" value="1"/>
</dbReference>
<dbReference type="InterPro" id="IPR003661">
    <property type="entry name" value="HisK_dim/P_dom"/>
</dbReference>
<evidence type="ECO:0000259" key="9">
    <source>
        <dbReference type="PROSITE" id="PS50109"/>
    </source>
</evidence>
<dbReference type="Proteomes" id="UP001321498">
    <property type="component" value="Chromosome"/>
</dbReference>
<dbReference type="PANTHER" id="PTHR45453">
    <property type="entry name" value="PHOSPHATE REGULON SENSOR PROTEIN PHOR"/>
    <property type="match status" value="1"/>
</dbReference>
<evidence type="ECO:0000313" key="10">
    <source>
        <dbReference type="EMBL" id="BDZ44851.1"/>
    </source>
</evidence>
<dbReference type="PANTHER" id="PTHR45453:SF1">
    <property type="entry name" value="PHOSPHATE REGULON SENSOR PROTEIN PHOR"/>
    <property type="match status" value="1"/>
</dbReference>
<dbReference type="EMBL" id="AP027731">
    <property type="protein sequence ID" value="BDZ44851.1"/>
    <property type="molecule type" value="Genomic_DNA"/>
</dbReference>
<dbReference type="InterPro" id="IPR050351">
    <property type="entry name" value="BphY/WalK/GraS-like"/>
</dbReference>
<sequence length="385" mass="40650">MQSAWLVPLAMLFGLAVGIALTLLVSLSVRRGALAAEAAAEDVPDGIDGMLEALEAPGLVLDPSNTVVKHSAGAAALGLVHQRALLHPALSEVVEEVRATGEPVVRNLLLPRGPFGDSNLDVVVRGARLGVRYVLLLVEDRSEAMRLEDVRRDFVANISHELKTPIGAISLLSEALDSAADDATAVRRFASRLSEEAHRLARITQEIIELSRLQAADALKAPELIDVGHVVASAIDQNSVAAGARGIELVRGGQKHAQVYGDEALLIVAVHNLIANAIQYSPDGGRVGVGVRTSDGLVEVAVTDQGIGIAPADRERVFERFYRVDQARSRNTGGSGLGLAIVKHVVQNHGGEVRLWSRTGQGSTFTLRIPEASEARAAALGLESA</sequence>
<dbReference type="GO" id="GO:0016301">
    <property type="term" value="F:kinase activity"/>
    <property type="evidence" value="ECO:0007669"/>
    <property type="project" value="UniProtKB-KW"/>
</dbReference>
<evidence type="ECO:0000256" key="4">
    <source>
        <dbReference type="ARBA" id="ARBA00022553"/>
    </source>
</evidence>
<keyword evidence="6 10" id="KW-0418">Kinase</keyword>
<dbReference type="Pfam" id="PF02518">
    <property type="entry name" value="HATPase_c"/>
    <property type="match status" value="1"/>
</dbReference>
<keyword evidence="7" id="KW-0902">Two-component regulatory system</keyword>
<dbReference type="SMART" id="SM00388">
    <property type="entry name" value="HisKA"/>
    <property type="match status" value="1"/>
</dbReference>
<evidence type="ECO:0000256" key="7">
    <source>
        <dbReference type="ARBA" id="ARBA00023012"/>
    </source>
</evidence>
<dbReference type="EC" id="2.7.13.3" evidence="3"/>
<dbReference type="Gene3D" id="3.30.565.10">
    <property type="entry name" value="Histidine kinase-like ATPase, C-terminal domain"/>
    <property type="match status" value="1"/>
</dbReference>
<dbReference type="SMART" id="SM00387">
    <property type="entry name" value="HATPase_c"/>
    <property type="match status" value="1"/>
</dbReference>
<dbReference type="InterPro" id="IPR036890">
    <property type="entry name" value="HATPase_C_sf"/>
</dbReference>
<name>A0ABN6XMG8_9MICO</name>
<keyword evidence="4" id="KW-0597">Phosphoprotein</keyword>
<dbReference type="CDD" id="cd00075">
    <property type="entry name" value="HATPase"/>
    <property type="match status" value="1"/>
</dbReference>
<dbReference type="Pfam" id="PF00512">
    <property type="entry name" value="HisKA"/>
    <property type="match status" value="1"/>
</dbReference>
<dbReference type="InterPro" id="IPR004358">
    <property type="entry name" value="Sig_transdc_His_kin-like_C"/>
</dbReference>
<evidence type="ECO:0000313" key="11">
    <source>
        <dbReference type="Proteomes" id="UP001321498"/>
    </source>
</evidence>
<dbReference type="RefSeq" id="WP_286278261.1">
    <property type="nucleotide sequence ID" value="NZ_AP027731.1"/>
</dbReference>
<feature type="domain" description="Histidine kinase" evidence="9">
    <location>
        <begin position="157"/>
        <end position="373"/>
    </location>
</feature>
<dbReference type="PROSITE" id="PS50109">
    <property type="entry name" value="HIS_KIN"/>
    <property type="match status" value="1"/>
</dbReference>
<keyword evidence="5" id="KW-0808">Transferase</keyword>
<dbReference type="InterPro" id="IPR036097">
    <property type="entry name" value="HisK_dim/P_sf"/>
</dbReference>
<gene>
    <name evidence="10" type="ORF">GCM10025866_07600</name>
</gene>
<reference evidence="11" key="1">
    <citation type="journal article" date="2019" name="Int. J. Syst. Evol. Microbiol.">
        <title>The Global Catalogue of Microorganisms (GCM) 10K type strain sequencing project: providing services to taxonomists for standard genome sequencing and annotation.</title>
        <authorList>
            <consortium name="The Broad Institute Genomics Platform"/>
            <consortium name="The Broad Institute Genome Sequencing Center for Infectious Disease"/>
            <person name="Wu L."/>
            <person name="Ma J."/>
        </authorList>
    </citation>
    <scope>NUCLEOTIDE SEQUENCE [LARGE SCALE GENOMIC DNA]</scope>
    <source>
        <strain evidence="11">NBRC 108725</strain>
    </source>
</reference>
<organism evidence="10 11">
    <name type="scientific">Naasia aerilata</name>
    <dbReference type="NCBI Taxonomy" id="1162966"/>
    <lineage>
        <taxon>Bacteria</taxon>
        <taxon>Bacillati</taxon>
        <taxon>Actinomycetota</taxon>
        <taxon>Actinomycetes</taxon>
        <taxon>Micrococcales</taxon>
        <taxon>Microbacteriaceae</taxon>
        <taxon>Naasia</taxon>
    </lineage>
</organism>
<evidence type="ECO:0000256" key="6">
    <source>
        <dbReference type="ARBA" id="ARBA00022777"/>
    </source>
</evidence>
<evidence type="ECO:0000256" key="3">
    <source>
        <dbReference type="ARBA" id="ARBA00012438"/>
    </source>
</evidence>
<proteinExistence type="predicted"/>
<evidence type="ECO:0000256" key="5">
    <source>
        <dbReference type="ARBA" id="ARBA00022679"/>
    </source>
</evidence>
<dbReference type="PRINTS" id="PR00344">
    <property type="entry name" value="BCTRLSENSOR"/>
</dbReference>
<dbReference type="SUPFAM" id="SSF47384">
    <property type="entry name" value="Homodimeric domain of signal transducing histidine kinase"/>
    <property type="match status" value="1"/>
</dbReference>
<comment type="subcellular location">
    <subcellularLocation>
        <location evidence="2">Cell membrane</location>
    </subcellularLocation>
</comment>
<accession>A0ABN6XMG8</accession>
<dbReference type="CDD" id="cd00082">
    <property type="entry name" value="HisKA"/>
    <property type="match status" value="1"/>
</dbReference>
<dbReference type="InterPro" id="IPR003594">
    <property type="entry name" value="HATPase_dom"/>
</dbReference>
<keyword evidence="11" id="KW-1185">Reference proteome</keyword>